<sequence length="212" mass="23418">MNNSGWNVKSIEKVEFTQNESRPSQKQGQKLDQSQHESTVSKNFEDLTQLSSTPQTALENSEVLRPRLMPRSKRAEEIASGLHGVGPNENPTDEDNPSSFGTASDREKKKDKERIIESRTPEVDKPVSLDKLLKFGAVDSNGRRYTLIEALQAALSSTGQQPTSSAAASSATEKPTATKKKPTKGGYIKNDETLLEEDETRDQPKSISKKKM</sequence>
<evidence type="ECO:0000313" key="2">
    <source>
        <dbReference type="WBParaSite" id="ES5_v2.g21874.t1"/>
    </source>
</evidence>
<protein>
    <submittedName>
        <fullName evidence="2">SAP domain-containing protein</fullName>
    </submittedName>
</protein>
<dbReference type="WBParaSite" id="ES5_v2.g21874.t1">
    <property type="protein sequence ID" value="ES5_v2.g21874.t1"/>
    <property type="gene ID" value="ES5_v2.g21874"/>
</dbReference>
<name>A0AC34FWR9_9BILA</name>
<accession>A0AC34FWR9</accession>
<reference evidence="2" key="1">
    <citation type="submission" date="2022-11" db="UniProtKB">
        <authorList>
            <consortium name="WormBaseParasite"/>
        </authorList>
    </citation>
    <scope>IDENTIFICATION</scope>
</reference>
<evidence type="ECO:0000313" key="1">
    <source>
        <dbReference type="Proteomes" id="UP000887579"/>
    </source>
</evidence>
<organism evidence="1 2">
    <name type="scientific">Panagrolaimus sp. ES5</name>
    <dbReference type="NCBI Taxonomy" id="591445"/>
    <lineage>
        <taxon>Eukaryota</taxon>
        <taxon>Metazoa</taxon>
        <taxon>Ecdysozoa</taxon>
        <taxon>Nematoda</taxon>
        <taxon>Chromadorea</taxon>
        <taxon>Rhabditida</taxon>
        <taxon>Tylenchina</taxon>
        <taxon>Panagrolaimomorpha</taxon>
        <taxon>Panagrolaimoidea</taxon>
        <taxon>Panagrolaimidae</taxon>
        <taxon>Panagrolaimus</taxon>
    </lineage>
</organism>
<dbReference type="Proteomes" id="UP000887579">
    <property type="component" value="Unplaced"/>
</dbReference>
<proteinExistence type="predicted"/>